<dbReference type="EMBL" id="CP042593">
    <property type="protein sequence ID" value="QED46969.1"/>
    <property type="molecule type" value="Genomic_DNA"/>
</dbReference>
<evidence type="ECO:0000313" key="1">
    <source>
        <dbReference type="EMBL" id="QED46969.1"/>
    </source>
</evidence>
<reference evidence="2" key="1">
    <citation type="submission" date="2019-08" db="EMBL/GenBank/DDBJ databases">
        <authorList>
            <person name="Zheng X."/>
        </authorList>
    </citation>
    <scope>NUCLEOTIDE SEQUENCE [LARGE SCALE GENOMIC DNA]</scope>
    <source>
        <strain evidence="2">FJAT-25496</strain>
    </source>
</reference>
<evidence type="ECO:0000313" key="2">
    <source>
        <dbReference type="Proteomes" id="UP000321555"/>
    </source>
</evidence>
<accession>A0A5B8Z5T0</accession>
<proteinExistence type="predicted"/>
<dbReference type="KEGG" id="bda:FSZ17_06725"/>
<dbReference type="Proteomes" id="UP000321555">
    <property type="component" value="Chromosome"/>
</dbReference>
<sequence length="92" mass="10936">MSSKTNDTRSNIIFLIYKIYTLFQQHKLEPIEWEQESFKLSWDGKQTLKLEKSTIVLASVKDGNVILSTTIMEYYHLPYSWLLDIQKSFENQ</sequence>
<gene>
    <name evidence="1" type="ORF">FSZ17_06725</name>
</gene>
<keyword evidence="2" id="KW-1185">Reference proteome</keyword>
<dbReference type="AlphaFoldDB" id="A0A5B8Z5T0"/>
<dbReference type="RefSeq" id="WP_057776974.1">
    <property type="nucleotide sequence ID" value="NZ_CP042593.1"/>
</dbReference>
<organism evidence="1 2">
    <name type="scientific">Cytobacillus dafuensis</name>
    <name type="common">Bacillus dafuensis</name>
    <dbReference type="NCBI Taxonomy" id="1742359"/>
    <lineage>
        <taxon>Bacteria</taxon>
        <taxon>Bacillati</taxon>
        <taxon>Bacillota</taxon>
        <taxon>Bacilli</taxon>
        <taxon>Bacillales</taxon>
        <taxon>Bacillaceae</taxon>
        <taxon>Cytobacillus</taxon>
    </lineage>
</organism>
<name>A0A5B8Z5T0_CYTDA</name>
<dbReference type="OrthoDB" id="2939211at2"/>
<protein>
    <submittedName>
        <fullName evidence="1">Uncharacterized protein</fullName>
    </submittedName>
</protein>